<reference evidence="2" key="1">
    <citation type="submission" date="2019-12" db="EMBL/GenBank/DDBJ databases">
        <title>Genome sequencing and annotation of Brassica cretica.</title>
        <authorList>
            <person name="Studholme D.J."/>
            <person name="Sarris P.F."/>
        </authorList>
    </citation>
    <scope>NUCLEOTIDE SEQUENCE</scope>
    <source>
        <strain evidence="2">PFS-001/15</strain>
        <tissue evidence="2">Leaf</tissue>
    </source>
</reference>
<proteinExistence type="predicted"/>
<protein>
    <submittedName>
        <fullName evidence="2">Uncharacterized protein</fullName>
    </submittedName>
</protein>
<evidence type="ECO:0000256" key="1">
    <source>
        <dbReference type="SAM" id="MobiDB-lite"/>
    </source>
</evidence>
<gene>
    <name evidence="2" type="ORF">F2Q68_00027051</name>
</gene>
<dbReference type="Proteomes" id="UP000712281">
    <property type="component" value="Unassembled WGS sequence"/>
</dbReference>
<sequence length="98" mass="11376">MKVILKNQHVTWADKGGFSQKRAVEKNTFLGFLQMSNSDEEETMTIAHLQSIRQRRRPLHSKRRASRDSAAKGKMNSTWDDQEMITEDAGSGGRRWRR</sequence>
<feature type="region of interest" description="Disordered" evidence="1">
    <location>
        <begin position="52"/>
        <end position="98"/>
    </location>
</feature>
<name>A0A8S9ICT1_BRACR</name>
<evidence type="ECO:0000313" key="3">
    <source>
        <dbReference type="Proteomes" id="UP000712281"/>
    </source>
</evidence>
<evidence type="ECO:0000313" key="2">
    <source>
        <dbReference type="EMBL" id="KAF2567640.1"/>
    </source>
</evidence>
<comment type="caution">
    <text evidence="2">The sequence shown here is derived from an EMBL/GenBank/DDBJ whole genome shotgun (WGS) entry which is preliminary data.</text>
</comment>
<dbReference type="EMBL" id="QGKW02001911">
    <property type="protein sequence ID" value="KAF2567640.1"/>
    <property type="molecule type" value="Genomic_DNA"/>
</dbReference>
<organism evidence="2 3">
    <name type="scientific">Brassica cretica</name>
    <name type="common">Mustard</name>
    <dbReference type="NCBI Taxonomy" id="69181"/>
    <lineage>
        <taxon>Eukaryota</taxon>
        <taxon>Viridiplantae</taxon>
        <taxon>Streptophyta</taxon>
        <taxon>Embryophyta</taxon>
        <taxon>Tracheophyta</taxon>
        <taxon>Spermatophyta</taxon>
        <taxon>Magnoliopsida</taxon>
        <taxon>eudicotyledons</taxon>
        <taxon>Gunneridae</taxon>
        <taxon>Pentapetalae</taxon>
        <taxon>rosids</taxon>
        <taxon>malvids</taxon>
        <taxon>Brassicales</taxon>
        <taxon>Brassicaceae</taxon>
        <taxon>Brassiceae</taxon>
        <taxon>Brassica</taxon>
    </lineage>
</organism>
<dbReference type="AlphaFoldDB" id="A0A8S9ICT1"/>
<accession>A0A8S9ICT1</accession>
<feature type="compositionally biased region" description="Basic residues" evidence="1">
    <location>
        <begin position="53"/>
        <end position="65"/>
    </location>
</feature>